<evidence type="ECO:0000256" key="11">
    <source>
        <dbReference type="ARBA" id="ARBA00023310"/>
    </source>
</evidence>
<evidence type="ECO:0000256" key="4">
    <source>
        <dbReference type="ARBA" id="ARBA00022475"/>
    </source>
</evidence>
<evidence type="ECO:0000256" key="2">
    <source>
        <dbReference type="ARBA" id="ARBA00006810"/>
    </source>
</evidence>
<evidence type="ECO:0000313" key="15">
    <source>
        <dbReference type="Proteomes" id="UP000500806"/>
    </source>
</evidence>
<keyword evidence="7 12" id="KW-0375">Hydrogen ion transport</keyword>
<reference evidence="14 15" key="1">
    <citation type="submission" date="2018-04" db="EMBL/GenBank/DDBJ databases">
        <title>Polynucleobacter sp. LimPoW16 genome.</title>
        <authorList>
            <person name="Hahn M.W."/>
        </authorList>
    </citation>
    <scope>NUCLEOTIDE SEQUENCE [LARGE SCALE GENOMIC DNA]</scope>
    <source>
        <strain evidence="14 15">LimPoW16</strain>
    </source>
</reference>
<dbReference type="CDD" id="cd00310">
    <property type="entry name" value="ATP-synt_Fo_a_6"/>
    <property type="match status" value="1"/>
</dbReference>
<evidence type="ECO:0000256" key="7">
    <source>
        <dbReference type="ARBA" id="ARBA00022781"/>
    </source>
</evidence>
<dbReference type="RefSeq" id="WP_173941783.1">
    <property type="nucleotide sequence ID" value="NZ_CBCSCD010000002.1"/>
</dbReference>
<feature type="transmembrane region" description="Helical" evidence="12">
    <location>
        <begin position="51"/>
        <end position="69"/>
    </location>
</feature>
<keyword evidence="10 12" id="KW-0472">Membrane</keyword>
<keyword evidence="3 12" id="KW-0813">Transport</keyword>
<dbReference type="PANTHER" id="PTHR42823">
    <property type="entry name" value="ATP SYNTHASE SUBUNIT A, CHLOROPLASTIC"/>
    <property type="match status" value="1"/>
</dbReference>
<dbReference type="Gene3D" id="1.20.120.220">
    <property type="entry name" value="ATP synthase, F0 complex, subunit A"/>
    <property type="match status" value="1"/>
</dbReference>
<dbReference type="GO" id="GO:0046933">
    <property type="term" value="F:proton-transporting ATP synthase activity, rotational mechanism"/>
    <property type="evidence" value="ECO:0007669"/>
    <property type="project" value="UniProtKB-UniRule"/>
</dbReference>
<evidence type="ECO:0000256" key="5">
    <source>
        <dbReference type="ARBA" id="ARBA00022547"/>
    </source>
</evidence>
<comment type="function">
    <text evidence="12 13">Key component of the proton channel; it plays a direct role in the translocation of protons across the membrane.</text>
</comment>
<dbReference type="KEGG" id="pani:DCO16_00055"/>
<dbReference type="FunFam" id="1.20.120.220:FF:000002">
    <property type="entry name" value="ATP synthase subunit a"/>
    <property type="match status" value="1"/>
</dbReference>
<keyword evidence="5 12" id="KW-0138">CF(0)</keyword>
<keyword evidence="9 12" id="KW-0406">Ion transport</keyword>
<dbReference type="NCBIfam" id="TIGR01131">
    <property type="entry name" value="ATP_synt_6_or_A"/>
    <property type="match status" value="1"/>
</dbReference>
<proteinExistence type="inferred from homology"/>
<evidence type="ECO:0000256" key="1">
    <source>
        <dbReference type="ARBA" id="ARBA00004141"/>
    </source>
</evidence>
<dbReference type="EMBL" id="CP028941">
    <property type="protein sequence ID" value="QKM61626.1"/>
    <property type="molecule type" value="Genomic_DNA"/>
</dbReference>
<dbReference type="Proteomes" id="UP000500806">
    <property type="component" value="Chromosome"/>
</dbReference>
<dbReference type="NCBIfam" id="NF004477">
    <property type="entry name" value="PRK05815.1-1"/>
    <property type="match status" value="1"/>
</dbReference>
<comment type="similarity">
    <text evidence="2 12 13">Belongs to the ATPase A chain family.</text>
</comment>
<dbReference type="InterPro" id="IPR000568">
    <property type="entry name" value="ATP_synth_F0_asu"/>
</dbReference>
<evidence type="ECO:0000256" key="3">
    <source>
        <dbReference type="ARBA" id="ARBA00022448"/>
    </source>
</evidence>
<dbReference type="AlphaFoldDB" id="A0A6M9PUK2"/>
<evidence type="ECO:0000256" key="8">
    <source>
        <dbReference type="ARBA" id="ARBA00022989"/>
    </source>
</evidence>
<dbReference type="InterPro" id="IPR045082">
    <property type="entry name" value="ATP_syn_F0_a_bact/chloroplast"/>
</dbReference>
<gene>
    <name evidence="12" type="primary">atpB</name>
    <name evidence="14" type="ORF">DCO16_00055</name>
</gene>
<protein>
    <recommendedName>
        <fullName evidence="12 13">ATP synthase subunit a</fullName>
    </recommendedName>
    <alternativeName>
        <fullName evidence="12">ATP synthase F0 sector subunit a</fullName>
    </alternativeName>
    <alternativeName>
        <fullName evidence="12">F-ATPase subunit 6</fullName>
    </alternativeName>
</protein>
<dbReference type="GO" id="GO:0042777">
    <property type="term" value="P:proton motive force-driven plasma membrane ATP synthesis"/>
    <property type="evidence" value="ECO:0007669"/>
    <property type="project" value="TreeGrafter"/>
</dbReference>
<dbReference type="PROSITE" id="PS00449">
    <property type="entry name" value="ATPASE_A"/>
    <property type="match status" value="1"/>
</dbReference>
<feature type="transmembrane region" description="Helical" evidence="12">
    <location>
        <begin position="105"/>
        <end position="123"/>
    </location>
</feature>
<evidence type="ECO:0000256" key="12">
    <source>
        <dbReference type="HAMAP-Rule" id="MF_01393"/>
    </source>
</evidence>
<dbReference type="PANTHER" id="PTHR42823:SF3">
    <property type="entry name" value="ATP SYNTHASE SUBUNIT A, CHLOROPLASTIC"/>
    <property type="match status" value="1"/>
</dbReference>
<dbReference type="HAMAP" id="MF_01393">
    <property type="entry name" value="ATP_synth_a_bact"/>
    <property type="match status" value="1"/>
</dbReference>
<keyword evidence="15" id="KW-1185">Reference proteome</keyword>
<dbReference type="Pfam" id="PF00119">
    <property type="entry name" value="ATP-synt_A"/>
    <property type="match status" value="1"/>
</dbReference>
<keyword evidence="8 12" id="KW-1133">Transmembrane helix</keyword>
<dbReference type="InterPro" id="IPR035908">
    <property type="entry name" value="F0_ATP_A_sf"/>
</dbReference>
<dbReference type="SUPFAM" id="SSF81336">
    <property type="entry name" value="F1F0 ATP synthase subunit A"/>
    <property type="match status" value="1"/>
</dbReference>
<feature type="transmembrane region" description="Helical" evidence="12">
    <location>
        <begin position="226"/>
        <end position="244"/>
    </location>
</feature>
<evidence type="ECO:0000256" key="10">
    <source>
        <dbReference type="ARBA" id="ARBA00023136"/>
    </source>
</evidence>
<keyword evidence="6 12" id="KW-0812">Transmembrane</keyword>
<name>A0A6M9PUK2_9BURK</name>
<dbReference type="InterPro" id="IPR023011">
    <property type="entry name" value="ATP_synth_F0_asu_AS"/>
</dbReference>
<dbReference type="GO" id="GO:0005886">
    <property type="term" value="C:plasma membrane"/>
    <property type="evidence" value="ECO:0007669"/>
    <property type="project" value="UniProtKB-SubCell"/>
</dbReference>
<feature type="transmembrane region" description="Helical" evidence="12">
    <location>
        <begin position="156"/>
        <end position="175"/>
    </location>
</feature>
<keyword evidence="11 12" id="KW-0066">ATP synthesis</keyword>
<keyword evidence="4 12" id="KW-1003">Cell membrane</keyword>
<accession>A0A6M9PUK2</accession>
<sequence>MSSEVKAAAEVANQAPLTPTAYIAEHLQNLNSVGGPQDGIINFSVLNLDTLFWTALMGIITVVFLLIAARRSSPGVPGRFQCLVEMLVDMVETQSKGIVHGDRSYIAPLALFVFCWIILLNTLDLVPVDWVVGVNHFIEGFGIHVPHHKLVPTTDLNATLGLSFSVLLLVFFYSIKIKGVGGFAKELLSAPFGPKWYLAPFNLVLNIIEYIAKGVSLGMRLFGNMYAGELIFLLIALLGSIWTFSLDLSMLGFVGHVIAGSAWAIFHILVILLQAFIFMMLTLVYIGQAHSHH</sequence>
<dbReference type="GO" id="GO:0045259">
    <property type="term" value="C:proton-transporting ATP synthase complex"/>
    <property type="evidence" value="ECO:0007669"/>
    <property type="project" value="UniProtKB-KW"/>
</dbReference>
<evidence type="ECO:0000256" key="13">
    <source>
        <dbReference type="RuleBase" id="RU000483"/>
    </source>
</evidence>
<evidence type="ECO:0000256" key="6">
    <source>
        <dbReference type="ARBA" id="ARBA00022692"/>
    </source>
</evidence>
<evidence type="ECO:0000313" key="14">
    <source>
        <dbReference type="EMBL" id="QKM61626.1"/>
    </source>
</evidence>
<evidence type="ECO:0000256" key="9">
    <source>
        <dbReference type="ARBA" id="ARBA00023065"/>
    </source>
</evidence>
<organism evidence="14 15">
    <name type="scientific">Polynucleobacter antarcticus</name>
    <dbReference type="NCBI Taxonomy" id="1743162"/>
    <lineage>
        <taxon>Bacteria</taxon>
        <taxon>Pseudomonadati</taxon>
        <taxon>Pseudomonadota</taxon>
        <taxon>Betaproteobacteria</taxon>
        <taxon>Burkholderiales</taxon>
        <taxon>Burkholderiaceae</taxon>
        <taxon>Polynucleobacter</taxon>
    </lineage>
</organism>
<comment type="subcellular location">
    <subcellularLocation>
        <location evidence="12 13">Cell membrane</location>
        <topology evidence="12 13">Multi-pass membrane protein</topology>
    </subcellularLocation>
    <subcellularLocation>
        <location evidence="1">Membrane</location>
        <topology evidence="1">Multi-pass membrane protein</topology>
    </subcellularLocation>
</comment>
<feature type="transmembrane region" description="Helical" evidence="12">
    <location>
        <begin position="264"/>
        <end position="286"/>
    </location>
</feature>